<dbReference type="EMBL" id="JABBWE010000029">
    <property type="protein sequence ID" value="KAG1793649.1"/>
    <property type="molecule type" value="Genomic_DNA"/>
</dbReference>
<dbReference type="AlphaFoldDB" id="A0A9P7AQQ3"/>
<comment type="caution">
    <text evidence="1">The sequence shown here is derived from an EMBL/GenBank/DDBJ whole genome shotgun (WGS) entry which is preliminary data.</text>
</comment>
<name>A0A9P7AQQ3_9AGAM</name>
<keyword evidence="2" id="KW-1185">Reference proteome</keyword>
<proteinExistence type="predicted"/>
<dbReference type="GeneID" id="64600372"/>
<dbReference type="RefSeq" id="XP_041160047.1">
    <property type="nucleotide sequence ID" value="XM_041306608.1"/>
</dbReference>
<evidence type="ECO:0000313" key="2">
    <source>
        <dbReference type="Proteomes" id="UP000719766"/>
    </source>
</evidence>
<gene>
    <name evidence="1" type="ORF">HD556DRAFT_1443440</name>
</gene>
<dbReference type="Proteomes" id="UP000719766">
    <property type="component" value="Unassembled WGS sequence"/>
</dbReference>
<accession>A0A9P7AQQ3</accession>
<evidence type="ECO:0000313" key="1">
    <source>
        <dbReference type="EMBL" id="KAG1793649.1"/>
    </source>
</evidence>
<reference evidence="1" key="1">
    <citation type="journal article" date="2020" name="New Phytol.">
        <title>Comparative genomics reveals dynamic genome evolution in host specialist ectomycorrhizal fungi.</title>
        <authorList>
            <person name="Lofgren L.A."/>
            <person name="Nguyen N.H."/>
            <person name="Vilgalys R."/>
            <person name="Ruytinx J."/>
            <person name="Liao H.L."/>
            <person name="Branco S."/>
            <person name="Kuo A."/>
            <person name="LaButti K."/>
            <person name="Lipzen A."/>
            <person name="Andreopoulos W."/>
            <person name="Pangilinan J."/>
            <person name="Riley R."/>
            <person name="Hundley H."/>
            <person name="Na H."/>
            <person name="Barry K."/>
            <person name="Grigoriev I.V."/>
            <person name="Stajich J.E."/>
            <person name="Kennedy P.G."/>
        </authorList>
    </citation>
    <scope>NUCLEOTIDE SEQUENCE</scope>
    <source>
        <strain evidence="1">S12</strain>
    </source>
</reference>
<organism evidence="1 2">
    <name type="scientific">Suillus plorans</name>
    <dbReference type="NCBI Taxonomy" id="116603"/>
    <lineage>
        <taxon>Eukaryota</taxon>
        <taxon>Fungi</taxon>
        <taxon>Dikarya</taxon>
        <taxon>Basidiomycota</taxon>
        <taxon>Agaricomycotina</taxon>
        <taxon>Agaricomycetes</taxon>
        <taxon>Agaricomycetidae</taxon>
        <taxon>Boletales</taxon>
        <taxon>Suillineae</taxon>
        <taxon>Suillaceae</taxon>
        <taxon>Suillus</taxon>
    </lineage>
</organism>
<dbReference type="OrthoDB" id="2615814at2759"/>
<protein>
    <submittedName>
        <fullName evidence="1">Uncharacterized protein</fullName>
    </submittedName>
</protein>
<sequence>MSDFPKASFSQEPRESKECVLSIADDLEGKFICLQKDWNVACLLRVGELNKQGTVTPIDTIGLNDGDFVEVGAELDFVIHRDRSRQTNLKGFLTCTYMVHLVPKQHIQIEPQNNKRGASPTVERPMKKIHTTIDFDDDGSV</sequence>